<dbReference type="SMART" id="SM00341">
    <property type="entry name" value="HRDC"/>
    <property type="match status" value="2"/>
</dbReference>
<feature type="domain" description="HRDC" evidence="1">
    <location>
        <begin position="325"/>
        <end position="405"/>
    </location>
</feature>
<dbReference type="Pfam" id="PF00570">
    <property type="entry name" value="HRDC"/>
    <property type="match status" value="2"/>
</dbReference>
<dbReference type="InterPro" id="IPR014907">
    <property type="entry name" value="BT4734-like_N"/>
</dbReference>
<dbReference type="GO" id="GO:0016817">
    <property type="term" value="F:hydrolase activity, acting on acid anhydrides"/>
    <property type="evidence" value="ECO:0007669"/>
    <property type="project" value="InterPro"/>
</dbReference>
<reference evidence="2 3" key="1">
    <citation type="submission" date="2019-04" db="EMBL/GenBank/DDBJ databases">
        <title>Draft genome sequence of Robertkochia marina CC-AMO-30D.</title>
        <authorList>
            <person name="Hameed A."/>
            <person name="Lin S.-Y."/>
            <person name="Shahina M."/>
            <person name="Lai W.-A."/>
            <person name="Young C.-C."/>
        </authorList>
    </citation>
    <scope>NUCLEOTIDE SEQUENCE [LARGE SCALE GENOMIC DNA]</scope>
    <source>
        <strain evidence="2 3">CC-AMO-30D</strain>
    </source>
</reference>
<sequence length="500" mass="57688">MNIKLTNTEFNFSYFNNVLTTEPAGALDLNQLIEIIQHGYLKDEITELRQATDKEVRGNIKRSRIPAVTLSGIFTERNSRGLQQHSGLMQIDIDSLTDYQKVFDQLKQDPYTYVCFRSPSGSGIKVIVKTLKSEDTHVAQFNALEQYYLNTYNIIIDKACKDVSRLMLLSWDPDMYCHPKAEVFKKEHTPQKPKPVHKKILNKQIIPVAHGDATEIIEHITAAVEEHQIDITQFYGDWIRMGYALATELGEEGRSHFHRISSFHPEYKADVCDRKFDYFISNNNGSARIGSLIYQAKEYGLDLQLPGRIHLPKEKETVMAEPDPVYVEKPILEQLHEKRAKIAKSKKCPPHLIVNNETLIEMADKLPTTQEEFIAIKGIGLQKTEQYAPDFLPVIRKHKGIKGRLELKFTQKFKEQQSDAHKLNTREKECYEALRALRRELSKEAKLSPGYVFSNNTLMELIQRKPKTKEELLVIKGIGKRKVDWFGQDIINILDEEYVE</sequence>
<evidence type="ECO:0000313" key="2">
    <source>
        <dbReference type="EMBL" id="THD66439.1"/>
    </source>
</evidence>
<feature type="domain" description="HRDC" evidence="1">
    <location>
        <begin position="424"/>
        <end position="500"/>
    </location>
</feature>
<organism evidence="2 3">
    <name type="scientific">Robertkochia marina</name>
    <dbReference type="NCBI Taxonomy" id="1227945"/>
    <lineage>
        <taxon>Bacteria</taxon>
        <taxon>Pseudomonadati</taxon>
        <taxon>Bacteroidota</taxon>
        <taxon>Flavobacteriia</taxon>
        <taxon>Flavobacteriales</taxon>
        <taxon>Flavobacteriaceae</taxon>
        <taxon>Robertkochia</taxon>
    </lineage>
</organism>
<dbReference type="SUPFAM" id="SSF47819">
    <property type="entry name" value="HRDC-like"/>
    <property type="match status" value="2"/>
</dbReference>
<dbReference type="InterPro" id="IPR010997">
    <property type="entry name" value="HRDC-like_sf"/>
</dbReference>
<gene>
    <name evidence="2" type="ORF">E7Z59_11575</name>
</gene>
<dbReference type="Pfam" id="PF08707">
    <property type="entry name" value="PriCT_2"/>
    <property type="match status" value="1"/>
</dbReference>
<dbReference type="PANTHER" id="PTHR47649:SF1">
    <property type="entry name" value="RIBONUCLEASE D"/>
    <property type="match status" value="1"/>
</dbReference>
<dbReference type="InterPro" id="IPR051086">
    <property type="entry name" value="RNase_D-like"/>
</dbReference>
<dbReference type="Proteomes" id="UP000305939">
    <property type="component" value="Unassembled WGS sequence"/>
</dbReference>
<evidence type="ECO:0000313" key="3">
    <source>
        <dbReference type="Proteomes" id="UP000305939"/>
    </source>
</evidence>
<dbReference type="PANTHER" id="PTHR47649">
    <property type="entry name" value="RIBONUCLEASE D"/>
    <property type="match status" value="1"/>
</dbReference>
<dbReference type="PROSITE" id="PS50967">
    <property type="entry name" value="HRDC"/>
    <property type="match status" value="2"/>
</dbReference>
<dbReference type="GO" id="GO:0000166">
    <property type="term" value="F:nucleotide binding"/>
    <property type="evidence" value="ECO:0007669"/>
    <property type="project" value="InterPro"/>
</dbReference>
<proteinExistence type="predicted"/>
<dbReference type="Gene3D" id="1.10.150.80">
    <property type="entry name" value="HRDC domain"/>
    <property type="match status" value="2"/>
</dbReference>
<dbReference type="EMBL" id="SSMC01000003">
    <property type="protein sequence ID" value="THD66439.1"/>
    <property type="molecule type" value="Genomic_DNA"/>
</dbReference>
<dbReference type="RefSeq" id="WP_136336510.1">
    <property type="nucleotide sequence ID" value="NZ_QXMP01000006.1"/>
</dbReference>
<dbReference type="AlphaFoldDB" id="A0A4S3LXZ4"/>
<dbReference type="OrthoDB" id="9801888at2"/>
<evidence type="ECO:0000259" key="1">
    <source>
        <dbReference type="PROSITE" id="PS50967"/>
    </source>
</evidence>
<name>A0A4S3LXZ4_9FLAO</name>
<dbReference type="GO" id="GO:0003676">
    <property type="term" value="F:nucleic acid binding"/>
    <property type="evidence" value="ECO:0007669"/>
    <property type="project" value="InterPro"/>
</dbReference>
<keyword evidence="3" id="KW-1185">Reference proteome</keyword>
<dbReference type="Pfam" id="PF08800">
    <property type="entry name" value="BT4734-like_N"/>
    <property type="match status" value="1"/>
</dbReference>
<comment type="caution">
    <text evidence="2">The sequence shown here is derived from an EMBL/GenBank/DDBJ whole genome shotgun (WGS) entry which is preliminary data.</text>
</comment>
<dbReference type="InterPro" id="IPR044876">
    <property type="entry name" value="HRDC_dom_sf"/>
</dbReference>
<protein>
    <recommendedName>
        <fullName evidence="1">HRDC domain-containing protein</fullName>
    </recommendedName>
</protein>
<dbReference type="InterPro" id="IPR014819">
    <property type="entry name" value="PriCT_2"/>
</dbReference>
<accession>A0A4S3LXZ4</accession>
<dbReference type="InterPro" id="IPR002121">
    <property type="entry name" value="HRDC_dom"/>
</dbReference>